<dbReference type="PANTHER" id="PTHR46922">
    <property type="entry name" value="DHHA1 DOMAIN PROTEIN"/>
    <property type="match status" value="1"/>
</dbReference>
<dbReference type="InterPro" id="IPR038763">
    <property type="entry name" value="DHH_sf"/>
</dbReference>
<protein>
    <submittedName>
        <fullName evidence="2">DHH family phosphohydrolase</fullName>
    </submittedName>
</protein>
<dbReference type="Gene3D" id="3.10.310.30">
    <property type="match status" value="1"/>
</dbReference>
<dbReference type="SUPFAM" id="SSF64182">
    <property type="entry name" value="DHH phosphoesterases"/>
    <property type="match status" value="1"/>
</dbReference>
<dbReference type="InterPro" id="IPR003156">
    <property type="entry name" value="DHHA1_dom"/>
</dbReference>
<feature type="domain" description="DHHA1" evidence="1">
    <location>
        <begin position="226"/>
        <end position="289"/>
    </location>
</feature>
<keyword evidence="3" id="KW-1185">Reference proteome</keyword>
<proteinExistence type="predicted"/>
<dbReference type="AlphaFoldDB" id="A0A1Y0IDT3"/>
<dbReference type="GO" id="GO:0003676">
    <property type="term" value="F:nucleic acid binding"/>
    <property type="evidence" value="ECO:0007669"/>
    <property type="project" value="InterPro"/>
</dbReference>
<dbReference type="GO" id="GO:0016787">
    <property type="term" value="F:hydrolase activity"/>
    <property type="evidence" value="ECO:0007669"/>
    <property type="project" value="UniProtKB-KW"/>
</dbReference>
<keyword evidence="2" id="KW-0378">Hydrolase</keyword>
<accession>A0A1Y0IDT3</accession>
<dbReference type="EMBL" id="CP021425">
    <property type="protein sequence ID" value="ARU57553.1"/>
    <property type="molecule type" value="Genomic_DNA"/>
</dbReference>
<dbReference type="RefSeq" id="WP_232465135.1">
    <property type="nucleotide sequence ID" value="NZ_CP021425.1"/>
</dbReference>
<evidence type="ECO:0000313" key="3">
    <source>
        <dbReference type="Proteomes" id="UP000196027"/>
    </source>
</evidence>
<gene>
    <name evidence="2" type="ORF">OLMES_3523</name>
</gene>
<name>A0A1Y0IDT3_9GAMM</name>
<dbReference type="KEGG" id="ome:OLMES_3523"/>
<reference evidence="2 3" key="1">
    <citation type="submission" date="2017-05" db="EMBL/GenBank/DDBJ databases">
        <title>Genomic insights into alkan degradation activity of Oleiphilus messinensis.</title>
        <authorList>
            <person name="Kozyavkin S.A."/>
            <person name="Slesarev A.I."/>
            <person name="Golyshin P.N."/>
            <person name="Korzhenkov A."/>
            <person name="Golyshina O.N."/>
            <person name="Toshchakov S.V."/>
        </authorList>
    </citation>
    <scope>NUCLEOTIDE SEQUENCE [LARGE SCALE GENOMIC DNA]</scope>
    <source>
        <strain evidence="2 3">ME102</strain>
    </source>
</reference>
<evidence type="ECO:0000259" key="1">
    <source>
        <dbReference type="Pfam" id="PF02272"/>
    </source>
</evidence>
<evidence type="ECO:0000313" key="2">
    <source>
        <dbReference type="EMBL" id="ARU57553.1"/>
    </source>
</evidence>
<dbReference type="PANTHER" id="PTHR46922:SF4">
    <property type="entry name" value="DHHA1 DOMAIN PROTEIN"/>
    <property type="match status" value="1"/>
</dbReference>
<dbReference type="Pfam" id="PF02272">
    <property type="entry name" value="DHHA1"/>
    <property type="match status" value="1"/>
</dbReference>
<dbReference type="Proteomes" id="UP000196027">
    <property type="component" value="Chromosome"/>
</dbReference>
<sequence length="293" mass="32573">MKITDTEILTGSAPIVVIYHGAECLDGFGSAFAAWTYFADCQMLDRVHFVAANHGDAIPREVQNAVVYLLDYAYKKAQMAELCSVARKVIVLDHHVTAQTDCSGLDREYSNLCLNFDLTRSGAVIAWEYFHDTPVPMLLQHVQDRDLWHWSFTDTGPVTVALMARPYDFEVWSEYARKPIELRELAKEGVIINRYRRKQIEYFKTRAVMGKIAGYDVPVVNCPNSIASELLSELAQGHPFAAGYSDKGTKRGWSLRATEDGVNVAEIAVGLGGGGHPRAAGFATQLPEQLLMI</sequence>
<organism evidence="2 3">
    <name type="scientific">Oleiphilus messinensis</name>
    <dbReference type="NCBI Taxonomy" id="141451"/>
    <lineage>
        <taxon>Bacteria</taxon>
        <taxon>Pseudomonadati</taxon>
        <taxon>Pseudomonadota</taxon>
        <taxon>Gammaproteobacteria</taxon>
        <taxon>Oceanospirillales</taxon>
        <taxon>Oleiphilaceae</taxon>
        <taxon>Oleiphilus</taxon>
    </lineage>
</organism>